<keyword evidence="3" id="KW-1185">Reference proteome</keyword>
<accession>A0A8B6HNL1</accession>
<proteinExistence type="predicted"/>
<dbReference type="Proteomes" id="UP000596742">
    <property type="component" value="Unassembled WGS sequence"/>
</dbReference>
<organism evidence="2 3">
    <name type="scientific">Mytilus galloprovincialis</name>
    <name type="common">Mediterranean mussel</name>
    <dbReference type="NCBI Taxonomy" id="29158"/>
    <lineage>
        <taxon>Eukaryota</taxon>
        <taxon>Metazoa</taxon>
        <taxon>Spiralia</taxon>
        <taxon>Lophotrochozoa</taxon>
        <taxon>Mollusca</taxon>
        <taxon>Bivalvia</taxon>
        <taxon>Autobranchia</taxon>
        <taxon>Pteriomorphia</taxon>
        <taxon>Mytilida</taxon>
        <taxon>Mytiloidea</taxon>
        <taxon>Mytilidae</taxon>
        <taxon>Mytilinae</taxon>
        <taxon>Mytilus</taxon>
    </lineage>
</organism>
<feature type="region of interest" description="Disordered" evidence="1">
    <location>
        <begin position="262"/>
        <end position="284"/>
    </location>
</feature>
<protein>
    <submittedName>
        <fullName evidence="2">Uncharacterized protein</fullName>
    </submittedName>
</protein>
<evidence type="ECO:0000256" key="1">
    <source>
        <dbReference type="SAM" id="MobiDB-lite"/>
    </source>
</evidence>
<evidence type="ECO:0000313" key="3">
    <source>
        <dbReference type="Proteomes" id="UP000596742"/>
    </source>
</evidence>
<feature type="region of interest" description="Disordered" evidence="1">
    <location>
        <begin position="323"/>
        <end position="351"/>
    </location>
</feature>
<dbReference type="AlphaFoldDB" id="A0A8B6HNL1"/>
<evidence type="ECO:0000313" key="2">
    <source>
        <dbReference type="EMBL" id="VDI82428.1"/>
    </source>
</evidence>
<name>A0A8B6HNL1_MYTGA</name>
<dbReference type="EMBL" id="UYJE01010352">
    <property type="protein sequence ID" value="VDI82428.1"/>
    <property type="molecule type" value="Genomic_DNA"/>
</dbReference>
<comment type="caution">
    <text evidence="2">The sequence shown here is derived from an EMBL/GenBank/DDBJ whole genome shotgun (WGS) entry which is preliminary data.</text>
</comment>
<dbReference type="OrthoDB" id="6136343at2759"/>
<feature type="compositionally biased region" description="Polar residues" evidence="1">
    <location>
        <begin position="271"/>
        <end position="280"/>
    </location>
</feature>
<reference evidence="2" key="1">
    <citation type="submission" date="2018-11" db="EMBL/GenBank/DDBJ databases">
        <authorList>
            <person name="Alioto T."/>
            <person name="Alioto T."/>
        </authorList>
    </citation>
    <scope>NUCLEOTIDE SEQUENCE</scope>
</reference>
<sequence length="351" mass="40030">MLPSPATGRKSWNSSPKSVDDMTLAHENEIIISGTAFTTPGALEIDTTSHAHELKKKDKELLDILKKHKPEDADIDKIKINKELDDAINGLQANIENDIDSLKAHKEMNLWLINKIKNEHTVLRDEKHYIEKQLELASRSCSGQNKHKSKEVYLLNITYDKLDQKERSSRRRIAILQAELSLIILKLDVSNSKEEKPIVPPLDLSKLGERKVLPPFKNAPKAPRKGINTGNKRIMKDQEPKLSNRTPILQNYEFVRPAPSVRNNRKIHPNKTGTLNGQRNQPDKKTVRQVIYKNKPVITRKDEGTQSEVLKLPDIVKGSKIVPKQSCESRRTAPRRAARKPTNQQRPTFCF</sequence>
<gene>
    <name evidence="2" type="ORF">MGAL_10B028310</name>
</gene>